<keyword evidence="5" id="KW-0539">Nucleus</keyword>
<dbReference type="GO" id="GO:0045746">
    <property type="term" value="P:negative regulation of Notch signaling pathway"/>
    <property type="evidence" value="ECO:0007669"/>
    <property type="project" value="InterPro"/>
</dbReference>
<dbReference type="GO" id="GO:0005634">
    <property type="term" value="C:nucleus"/>
    <property type="evidence" value="ECO:0007669"/>
    <property type="project" value="UniProtKB-SubCell"/>
</dbReference>
<dbReference type="InterPro" id="IPR037496">
    <property type="entry name" value="BEND6-like"/>
</dbReference>
<evidence type="ECO:0000256" key="2">
    <source>
        <dbReference type="ARBA" id="ARBA00022491"/>
    </source>
</evidence>
<accession>A0AA47NUN1</accession>
<feature type="region of interest" description="Disordered" evidence="6">
    <location>
        <begin position="1"/>
        <end position="53"/>
    </location>
</feature>
<evidence type="ECO:0000256" key="1">
    <source>
        <dbReference type="ARBA" id="ARBA00004123"/>
    </source>
</evidence>
<keyword evidence="2" id="KW-0678">Repressor</keyword>
<evidence type="ECO:0000259" key="7">
    <source>
        <dbReference type="Pfam" id="PF10523"/>
    </source>
</evidence>
<dbReference type="AlphaFoldDB" id="A0AA47NUN1"/>
<keyword evidence="9" id="KW-1185">Reference proteome</keyword>
<keyword evidence="3" id="KW-0805">Transcription regulation</keyword>
<sequence length="145" mass="15644">MEEFLNSAPRPTPTPRPAPTLSPAPTIGPPPATADPSPAPGPSPESATEALGHSVIPKGLVERCSFQSPQKFINDLLHGMYSREYMASRSVTGQSSSTEGKPGLAKQDLFEITNAAKFKFTHITDINIKAFIRQKLNNAAKFQKQ</sequence>
<protein>
    <submittedName>
        <fullName evidence="8">BEN domain-containing protein 6</fullName>
    </submittedName>
</protein>
<feature type="compositionally biased region" description="Pro residues" evidence="6">
    <location>
        <begin position="10"/>
        <end position="43"/>
    </location>
</feature>
<dbReference type="Gene3D" id="1.10.10.2590">
    <property type="entry name" value="BEN domain"/>
    <property type="match status" value="1"/>
</dbReference>
<keyword evidence="4" id="KW-0804">Transcription</keyword>
<evidence type="ECO:0000256" key="3">
    <source>
        <dbReference type="ARBA" id="ARBA00023015"/>
    </source>
</evidence>
<gene>
    <name evidence="8" type="primary">BEND6_0</name>
    <name evidence="8" type="ORF">N1851_025798</name>
</gene>
<dbReference type="PANTHER" id="PTHR35346:SF1">
    <property type="entry name" value="BEN DOMAIN-CONTAINING PROTEIN 6"/>
    <property type="match status" value="1"/>
</dbReference>
<dbReference type="GO" id="GO:0003714">
    <property type="term" value="F:transcription corepressor activity"/>
    <property type="evidence" value="ECO:0007669"/>
    <property type="project" value="InterPro"/>
</dbReference>
<evidence type="ECO:0000256" key="5">
    <source>
        <dbReference type="ARBA" id="ARBA00023242"/>
    </source>
</evidence>
<comment type="caution">
    <text evidence="8">The sequence shown here is derived from an EMBL/GenBank/DDBJ whole genome shotgun (WGS) entry which is preliminary data.</text>
</comment>
<evidence type="ECO:0000313" key="9">
    <source>
        <dbReference type="Proteomes" id="UP001174136"/>
    </source>
</evidence>
<organism evidence="8 9">
    <name type="scientific">Merluccius polli</name>
    <name type="common">Benguela hake</name>
    <name type="synonym">Merluccius cadenati</name>
    <dbReference type="NCBI Taxonomy" id="89951"/>
    <lineage>
        <taxon>Eukaryota</taxon>
        <taxon>Metazoa</taxon>
        <taxon>Chordata</taxon>
        <taxon>Craniata</taxon>
        <taxon>Vertebrata</taxon>
        <taxon>Euteleostomi</taxon>
        <taxon>Actinopterygii</taxon>
        <taxon>Neopterygii</taxon>
        <taxon>Teleostei</taxon>
        <taxon>Neoteleostei</taxon>
        <taxon>Acanthomorphata</taxon>
        <taxon>Zeiogadaria</taxon>
        <taxon>Gadariae</taxon>
        <taxon>Gadiformes</taxon>
        <taxon>Gadoidei</taxon>
        <taxon>Merlucciidae</taxon>
        <taxon>Merluccius</taxon>
    </lineage>
</organism>
<dbReference type="EMBL" id="JAOPHQ010004839">
    <property type="protein sequence ID" value="KAK0137990.1"/>
    <property type="molecule type" value="Genomic_DNA"/>
</dbReference>
<dbReference type="GO" id="GO:0045666">
    <property type="term" value="P:positive regulation of neuron differentiation"/>
    <property type="evidence" value="ECO:0007669"/>
    <property type="project" value="InterPro"/>
</dbReference>
<dbReference type="InterPro" id="IPR018379">
    <property type="entry name" value="BEN_domain"/>
</dbReference>
<dbReference type="PANTHER" id="PTHR35346">
    <property type="entry name" value="BEN DOMAIN-CONTAINING PROTEIN 6"/>
    <property type="match status" value="1"/>
</dbReference>
<reference evidence="8" key="1">
    <citation type="journal article" date="2023" name="Front. Mar. Sci.">
        <title>A new Merluccius polli reference genome to investigate the effects of global change in West African waters.</title>
        <authorList>
            <person name="Mateo J.L."/>
            <person name="Blanco-Fernandez C."/>
            <person name="Garcia-Vazquez E."/>
            <person name="Machado-Schiaffino G."/>
        </authorList>
    </citation>
    <scope>NUCLEOTIDE SEQUENCE</scope>
    <source>
        <strain evidence="8">C29</strain>
        <tissue evidence="8">Fin</tissue>
    </source>
</reference>
<feature type="domain" description="BEN" evidence="7">
    <location>
        <begin position="71"/>
        <end position="135"/>
    </location>
</feature>
<evidence type="ECO:0000256" key="4">
    <source>
        <dbReference type="ARBA" id="ARBA00023163"/>
    </source>
</evidence>
<comment type="subcellular location">
    <subcellularLocation>
        <location evidence="1">Nucleus</location>
    </subcellularLocation>
</comment>
<proteinExistence type="predicted"/>
<name>A0AA47NUN1_MERPO</name>
<evidence type="ECO:0000256" key="6">
    <source>
        <dbReference type="SAM" id="MobiDB-lite"/>
    </source>
</evidence>
<dbReference type="Pfam" id="PF10523">
    <property type="entry name" value="BEN"/>
    <property type="match status" value="1"/>
</dbReference>
<dbReference type="GO" id="GO:0003677">
    <property type="term" value="F:DNA binding"/>
    <property type="evidence" value="ECO:0007669"/>
    <property type="project" value="InterPro"/>
</dbReference>
<dbReference type="Proteomes" id="UP001174136">
    <property type="component" value="Unassembled WGS sequence"/>
</dbReference>
<evidence type="ECO:0000313" key="8">
    <source>
        <dbReference type="EMBL" id="KAK0137990.1"/>
    </source>
</evidence>